<dbReference type="SUPFAM" id="SSF56935">
    <property type="entry name" value="Porins"/>
    <property type="match status" value="1"/>
</dbReference>
<keyword evidence="4 14" id="KW-1134">Transmembrane beta strand</keyword>
<dbReference type="PANTHER" id="PTHR32552">
    <property type="entry name" value="FERRICHROME IRON RECEPTOR-RELATED"/>
    <property type="match status" value="1"/>
</dbReference>
<evidence type="ECO:0000256" key="13">
    <source>
        <dbReference type="ARBA" id="ARBA00023237"/>
    </source>
</evidence>
<evidence type="ECO:0000256" key="15">
    <source>
        <dbReference type="PROSITE-ProRule" id="PRU10144"/>
    </source>
</evidence>
<dbReference type="GO" id="GO:0015891">
    <property type="term" value="P:siderophore transport"/>
    <property type="evidence" value="ECO:0007669"/>
    <property type="project" value="InterPro"/>
</dbReference>
<dbReference type="GO" id="GO:0015344">
    <property type="term" value="F:siderophore uptake transmembrane transporter activity"/>
    <property type="evidence" value="ECO:0007669"/>
    <property type="project" value="TreeGrafter"/>
</dbReference>
<dbReference type="InterPro" id="IPR010105">
    <property type="entry name" value="TonB_sidphr_rcpt"/>
</dbReference>
<organism evidence="20 21">
    <name type="scientific">Pseudomonas mangiferae</name>
    <dbReference type="NCBI Taxonomy" id="2593654"/>
    <lineage>
        <taxon>Bacteria</taxon>
        <taxon>Pseudomonadati</taxon>
        <taxon>Pseudomonadota</taxon>
        <taxon>Gammaproteobacteria</taxon>
        <taxon>Pseudomonadales</taxon>
        <taxon>Pseudomonadaceae</taxon>
        <taxon>Pseudomonas</taxon>
    </lineage>
</organism>
<dbReference type="PROSITE" id="PS01156">
    <property type="entry name" value="TONB_DEPENDENT_REC_2"/>
    <property type="match status" value="1"/>
</dbReference>
<gene>
    <name evidence="20" type="ORF">FM069_13165</name>
</gene>
<evidence type="ECO:0000256" key="2">
    <source>
        <dbReference type="ARBA" id="ARBA00009810"/>
    </source>
</evidence>
<dbReference type="PANTHER" id="PTHR32552:SF74">
    <property type="entry name" value="HYDROXAMATE SIDEROPHORE RECEPTOR FHUE"/>
    <property type="match status" value="1"/>
</dbReference>
<dbReference type="InterPro" id="IPR037066">
    <property type="entry name" value="Plug_dom_sf"/>
</dbReference>
<evidence type="ECO:0000256" key="11">
    <source>
        <dbReference type="ARBA" id="ARBA00023136"/>
    </source>
</evidence>
<evidence type="ECO:0000259" key="19">
    <source>
        <dbReference type="Pfam" id="PF07715"/>
    </source>
</evidence>
<proteinExistence type="inferred from homology"/>
<evidence type="ECO:0000256" key="14">
    <source>
        <dbReference type="PROSITE-ProRule" id="PRU01360"/>
    </source>
</evidence>
<feature type="domain" description="TonB-dependent receptor-like beta-barrel" evidence="18">
    <location>
        <begin position="307"/>
        <end position="705"/>
    </location>
</feature>
<dbReference type="Pfam" id="PF00593">
    <property type="entry name" value="TonB_dep_Rec_b-barrel"/>
    <property type="match status" value="1"/>
</dbReference>
<evidence type="ECO:0000256" key="7">
    <source>
        <dbReference type="ARBA" id="ARBA00022729"/>
    </source>
</evidence>
<dbReference type="Pfam" id="PF07715">
    <property type="entry name" value="Plug"/>
    <property type="match status" value="1"/>
</dbReference>
<dbReference type="OrthoDB" id="8663017at2"/>
<comment type="similarity">
    <text evidence="2 14 16">Belongs to the TonB-dependent receptor family.</text>
</comment>
<evidence type="ECO:0000313" key="20">
    <source>
        <dbReference type="EMBL" id="TRX74484.1"/>
    </source>
</evidence>
<keyword evidence="7" id="KW-0732">Signal</keyword>
<evidence type="ECO:0000256" key="10">
    <source>
        <dbReference type="ARBA" id="ARBA00023077"/>
    </source>
</evidence>
<dbReference type="NCBIfam" id="TIGR01783">
    <property type="entry name" value="TonB-siderophor"/>
    <property type="match status" value="1"/>
</dbReference>
<evidence type="ECO:0000259" key="18">
    <source>
        <dbReference type="Pfam" id="PF00593"/>
    </source>
</evidence>
<keyword evidence="8" id="KW-0408">Iron</keyword>
<feature type="domain" description="TonB-dependent receptor plug" evidence="19">
    <location>
        <begin position="94"/>
        <end position="192"/>
    </location>
</feature>
<dbReference type="GO" id="GO:0038023">
    <property type="term" value="F:signaling receptor activity"/>
    <property type="evidence" value="ECO:0007669"/>
    <property type="project" value="InterPro"/>
</dbReference>
<dbReference type="InterPro" id="IPR012910">
    <property type="entry name" value="Plug_dom"/>
</dbReference>
<evidence type="ECO:0000256" key="8">
    <source>
        <dbReference type="ARBA" id="ARBA00023004"/>
    </source>
</evidence>
<keyword evidence="21" id="KW-1185">Reference proteome</keyword>
<comment type="subcellular location">
    <subcellularLocation>
        <location evidence="1 14">Cell outer membrane</location>
        <topology evidence="1 14">Multi-pass membrane protein</topology>
    </subcellularLocation>
</comment>
<dbReference type="Proteomes" id="UP000315235">
    <property type="component" value="Unassembled WGS sequence"/>
</dbReference>
<evidence type="ECO:0000256" key="16">
    <source>
        <dbReference type="RuleBase" id="RU003357"/>
    </source>
</evidence>
<evidence type="ECO:0000256" key="9">
    <source>
        <dbReference type="ARBA" id="ARBA00023065"/>
    </source>
</evidence>
<accession>A0A553GYB7</accession>
<comment type="caution">
    <text evidence="20">The sequence shown here is derived from an EMBL/GenBank/DDBJ whole genome shotgun (WGS) entry which is preliminary data.</text>
</comment>
<dbReference type="InterPro" id="IPR036942">
    <property type="entry name" value="Beta-barrel_TonB_sf"/>
</dbReference>
<evidence type="ECO:0000256" key="6">
    <source>
        <dbReference type="ARBA" id="ARBA00022692"/>
    </source>
</evidence>
<keyword evidence="9" id="KW-0406">Ion transport</keyword>
<keyword evidence="13 14" id="KW-0998">Cell outer membrane</keyword>
<dbReference type="Gene3D" id="2.40.170.20">
    <property type="entry name" value="TonB-dependent receptor, beta-barrel domain"/>
    <property type="match status" value="1"/>
</dbReference>
<reference evidence="20 21" key="1">
    <citation type="submission" date="2019-07" db="EMBL/GenBank/DDBJ databases">
        <title>Pseudomonas mangiferae sp. nov., isolated from bark of mango tree in Thailand.</title>
        <authorList>
            <person name="Srisuk N."/>
            <person name="Anurat P."/>
        </authorList>
    </citation>
    <scope>NUCLEOTIDE SEQUENCE [LARGE SCALE GENOMIC DNA]</scope>
    <source>
        <strain evidence="20 21">DMKU_BBB3-04</strain>
    </source>
</reference>
<dbReference type="EMBL" id="VJOY01000008">
    <property type="protein sequence ID" value="TRX74484.1"/>
    <property type="molecule type" value="Genomic_DNA"/>
</dbReference>
<name>A0A553GYB7_9PSED</name>
<evidence type="ECO:0000256" key="12">
    <source>
        <dbReference type="ARBA" id="ARBA00023170"/>
    </source>
</evidence>
<feature type="region of interest" description="Disordered" evidence="17">
    <location>
        <begin position="67"/>
        <end position="100"/>
    </location>
</feature>
<keyword evidence="5" id="KW-0410">Iron transport</keyword>
<dbReference type="PROSITE" id="PS52016">
    <property type="entry name" value="TONB_DEPENDENT_REC_3"/>
    <property type="match status" value="1"/>
</dbReference>
<evidence type="ECO:0000256" key="5">
    <source>
        <dbReference type="ARBA" id="ARBA00022496"/>
    </source>
</evidence>
<keyword evidence="11 14" id="KW-0472">Membrane</keyword>
<dbReference type="InterPro" id="IPR039426">
    <property type="entry name" value="TonB-dep_rcpt-like"/>
</dbReference>
<evidence type="ECO:0000256" key="1">
    <source>
        <dbReference type="ARBA" id="ARBA00004571"/>
    </source>
</evidence>
<keyword evidence="12 20" id="KW-0675">Receptor</keyword>
<evidence type="ECO:0000256" key="3">
    <source>
        <dbReference type="ARBA" id="ARBA00022448"/>
    </source>
</evidence>
<keyword evidence="3 14" id="KW-0813">Transport</keyword>
<keyword evidence="6 14" id="KW-0812">Transmembrane</keyword>
<sequence length="737" mass="81043">MISIIKCHFVRGPRVKTAVPFRSPLSCPPHAGRRPSRLGLGVLLALCPLASAVADAGSAPTELPATLVSSDRRGEADADAPSAARSLSKLGLTPREMPQSVSSIERERLDQQNLFSLEEALQQATGVTVQPFQLLTTGYYVRGFKVDAFELDGVPLPLGDTAAPPQDMAVYERVEILRGANGLLHGTGNPAATVNLVRKRPQRAFAASTTLSAGRWDRYRGEVDVGGPLTDSGNVRGRAVAAYEDRDYFYDIGDQDTRLLYGTTEFDLTPDTLLSVGAQYQHIDSVTNMAGVPMGRDGSDLGLSRDTYLDVDWDRFVWDTYRVFGALEQQLAGGWKGKVSAEYQDSDSHMRYAGAYGAIDPQTGDGGMLMSAAYRFKNIQRSLDANLNGPLHLFGLDHELLGGVSYAQGETRQESASPRTPLNVPINVYRWDPHGVPRPAFGPYTSPGTTTTTQKGLYALGRIKLMEPLTLVLGGRESWWEQDTPSRDFKPGRQFTPYGGLIWDFAEGWSWYASYAEVYQPQDRQTWSGEPLAPVEGKSYESGVKTELAGGALNVSLAAFRIDLENNPQVDPDHPGAGPTTYYVSGGKVRSEGFELEGTGYVTPDWSLSAGYTYTTTEYLKDSVAASGSRYSSFTPRHMLRLWSHYDLPWQDRRWSVGAGVQAQSDYSVDYRDVTLRQGGYALVNLSLGYRVDAHWSVAANVGNLFDRTYYQSLSNPGWNNRYGEPRNLTLSLRGRF</sequence>
<feature type="short sequence motif" description="TonB C-terminal box" evidence="15">
    <location>
        <begin position="720"/>
        <end position="737"/>
    </location>
</feature>
<dbReference type="CDD" id="cd01347">
    <property type="entry name" value="ligand_gated_channel"/>
    <property type="match status" value="1"/>
</dbReference>
<dbReference type="InterPro" id="IPR000531">
    <property type="entry name" value="Beta-barrel_TonB"/>
</dbReference>
<dbReference type="InterPro" id="IPR010917">
    <property type="entry name" value="TonB_rcpt_CS"/>
</dbReference>
<evidence type="ECO:0000313" key="21">
    <source>
        <dbReference type="Proteomes" id="UP000315235"/>
    </source>
</evidence>
<dbReference type="AlphaFoldDB" id="A0A553GYB7"/>
<keyword evidence="10 16" id="KW-0798">TonB box</keyword>
<protein>
    <submittedName>
        <fullName evidence="20">TonB-dependent siderophore receptor</fullName>
    </submittedName>
</protein>
<dbReference type="GO" id="GO:0009279">
    <property type="term" value="C:cell outer membrane"/>
    <property type="evidence" value="ECO:0007669"/>
    <property type="project" value="UniProtKB-SubCell"/>
</dbReference>
<dbReference type="Gene3D" id="2.170.130.10">
    <property type="entry name" value="TonB-dependent receptor, plug domain"/>
    <property type="match status" value="1"/>
</dbReference>
<evidence type="ECO:0000256" key="17">
    <source>
        <dbReference type="SAM" id="MobiDB-lite"/>
    </source>
</evidence>
<evidence type="ECO:0000256" key="4">
    <source>
        <dbReference type="ARBA" id="ARBA00022452"/>
    </source>
</evidence>